<evidence type="ECO:0008006" key="3">
    <source>
        <dbReference type="Google" id="ProtNLM"/>
    </source>
</evidence>
<dbReference type="SUPFAM" id="SSF51197">
    <property type="entry name" value="Clavaminate synthase-like"/>
    <property type="match status" value="1"/>
</dbReference>
<sequence>HGPQFIGGVNGTAGGPQHGSGDPHKPWVGYHHQNGNMYVGGVTVTWNLTDADPGVGGFGCVAGSHKSKYPMPSDVRYQENKMGCVSQVPMKGGDVLFFMDGAQTHGTMPWKADHMRRTILFKFAGRTSARSGPASALAPPETYWDHEVVDNMTDEQKAVMWGPYSNYRDDFPILTVTEDGVVQIES</sequence>
<evidence type="ECO:0000313" key="2">
    <source>
        <dbReference type="EMBL" id="SVD39093.1"/>
    </source>
</evidence>
<organism evidence="2">
    <name type="scientific">marine metagenome</name>
    <dbReference type="NCBI Taxonomy" id="408172"/>
    <lineage>
        <taxon>unclassified sequences</taxon>
        <taxon>metagenomes</taxon>
        <taxon>ecological metagenomes</taxon>
    </lineage>
</organism>
<evidence type="ECO:0000256" key="1">
    <source>
        <dbReference type="SAM" id="MobiDB-lite"/>
    </source>
</evidence>
<name>A0A382UXV5_9ZZZZ</name>
<accession>A0A382UXV5</accession>
<dbReference type="Pfam" id="PF05721">
    <property type="entry name" value="PhyH"/>
    <property type="match status" value="1"/>
</dbReference>
<dbReference type="InterPro" id="IPR008775">
    <property type="entry name" value="Phytyl_CoA_dOase-like"/>
</dbReference>
<gene>
    <name evidence="2" type="ORF">METZ01_LOCUS391947</name>
</gene>
<feature type="non-terminal residue" evidence="2">
    <location>
        <position position="1"/>
    </location>
</feature>
<dbReference type="AlphaFoldDB" id="A0A382UXV5"/>
<dbReference type="Gene3D" id="2.60.120.620">
    <property type="entry name" value="q2cbj1_9rhob like domain"/>
    <property type="match status" value="1"/>
</dbReference>
<dbReference type="EMBL" id="UINC01147649">
    <property type="protein sequence ID" value="SVD39093.1"/>
    <property type="molecule type" value="Genomic_DNA"/>
</dbReference>
<protein>
    <recommendedName>
        <fullName evidence="3">Phytanoyl-CoA dioxygenase family protein</fullName>
    </recommendedName>
</protein>
<proteinExistence type="predicted"/>
<feature type="region of interest" description="Disordered" evidence="1">
    <location>
        <begin position="1"/>
        <end position="26"/>
    </location>
</feature>
<feature type="compositionally biased region" description="Gly residues" evidence="1">
    <location>
        <begin position="8"/>
        <end position="18"/>
    </location>
</feature>
<reference evidence="2" key="1">
    <citation type="submission" date="2018-05" db="EMBL/GenBank/DDBJ databases">
        <authorList>
            <person name="Lanie J.A."/>
            <person name="Ng W.-L."/>
            <person name="Kazmierczak K.M."/>
            <person name="Andrzejewski T.M."/>
            <person name="Davidsen T.M."/>
            <person name="Wayne K.J."/>
            <person name="Tettelin H."/>
            <person name="Glass J.I."/>
            <person name="Rusch D."/>
            <person name="Podicherti R."/>
            <person name="Tsui H.-C.T."/>
            <person name="Winkler M.E."/>
        </authorList>
    </citation>
    <scope>NUCLEOTIDE SEQUENCE</scope>
</reference>